<evidence type="ECO:0000256" key="10">
    <source>
        <dbReference type="ARBA" id="ARBA00023125"/>
    </source>
</evidence>
<name>A0A1Z4VRT3_9GAMM</name>
<keyword evidence="11 13" id="KW-0234">DNA repair</keyword>
<evidence type="ECO:0000256" key="6">
    <source>
        <dbReference type="ARBA" id="ARBA00022763"/>
    </source>
</evidence>
<comment type="cofactor">
    <cofactor evidence="15">
        <name>Mg(2+)</name>
        <dbReference type="ChEBI" id="CHEBI:18420"/>
    </cofactor>
    <text evidence="15">Binds 2 Mg(2+) ions per monomer.</text>
</comment>
<keyword evidence="6 13" id="KW-0227">DNA damage</keyword>
<dbReference type="InterPro" id="IPR013620">
    <property type="entry name" value="Exonuc_1_SH3"/>
</dbReference>
<keyword evidence="5 15" id="KW-0479">Metal-binding</keyword>
<feature type="binding site" evidence="14">
    <location>
        <position position="12"/>
    </location>
    <ligand>
        <name>substrate</name>
    </ligand>
</feature>
<evidence type="ECO:0000256" key="3">
    <source>
        <dbReference type="ARBA" id="ARBA00019900"/>
    </source>
</evidence>
<dbReference type="PROSITE" id="PS51785">
    <property type="entry name" value="EXOI_C"/>
    <property type="match status" value="1"/>
</dbReference>
<feature type="binding site" evidence="15">
    <location>
        <position position="10"/>
    </location>
    <ligand>
        <name>Mg(2+)</name>
        <dbReference type="ChEBI" id="CHEBI:18420"/>
        <label>1</label>
    </ligand>
</feature>
<dbReference type="FunFam" id="3.30.420.10:FF:000033">
    <property type="entry name" value="Exodeoxyribonuclease I"/>
    <property type="match status" value="1"/>
</dbReference>
<dbReference type="Pfam" id="PF26016">
    <property type="entry name" value="ExoI_C"/>
    <property type="match status" value="1"/>
</dbReference>
<evidence type="ECO:0000256" key="14">
    <source>
        <dbReference type="PIRSR" id="PIRSR000977-1"/>
    </source>
</evidence>
<keyword evidence="4 13" id="KW-0540">Nuclease</keyword>
<dbReference type="GO" id="GO:0046872">
    <property type="term" value="F:metal ion binding"/>
    <property type="evidence" value="ECO:0007669"/>
    <property type="project" value="UniProtKB-KW"/>
</dbReference>
<evidence type="ECO:0000256" key="15">
    <source>
        <dbReference type="PIRSR" id="PIRSR000977-2"/>
    </source>
</evidence>
<dbReference type="PIRSF" id="PIRSF000977">
    <property type="entry name" value="Exodeoxyribonuclease_I"/>
    <property type="match status" value="1"/>
</dbReference>
<dbReference type="PROSITE" id="PS51784">
    <property type="entry name" value="EXOI_SH3"/>
    <property type="match status" value="1"/>
</dbReference>
<evidence type="ECO:0000256" key="13">
    <source>
        <dbReference type="PIRNR" id="PIRNR000977"/>
    </source>
</evidence>
<reference evidence="18 19" key="1">
    <citation type="submission" date="2017-05" db="EMBL/GenBank/DDBJ databases">
        <title>Thiocyanate degradation by Thiohalobacter thiocyanaticus FOKN1.</title>
        <authorList>
            <person name="Oshiki M."/>
            <person name="Fukushima T."/>
            <person name="Kawano S."/>
            <person name="Nakagawa J."/>
        </authorList>
    </citation>
    <scope>NUCLEOTIDE SEQUENCE [LARGE SCALE GENOMIC DNA]</scope>
    <source>
        <strain evidence="18 19">FOKN1</strain>
    </source>
</reference>
<organism evidence="18 19">
    <name type="scientific">Thiohalobacter thiocyanaticus</name>
    <dbReference type="NCBI Taxonomy" id="585455"/>
    <lineage>
        <taxon>Bacteria</taxon>
        <taxon>Pseudomonadati</taxon>
        <taxon>Pseudomonadota</taxon>
        <taxon>Gammaproteobacteria</taxon>
        <taxon>Thiohalobacterales</taxon>
        <taxon>Thiohalobacteraceae</taxon>
        <taxon>Thiohalobacter</taxon>
    </lineage>
</organism>
<gene>
    <name evidence="18" type="ORF">FOKN1_1660</name>
</gene>
<dbReference type="KEGG" id="ttc:FOKN1_1660"/>
<dbReference type="InterPro" id="IPR036397">
    <property type="entry name" value="RNaseH_sf"/>
</dbReference>
<evidence type="ECO:0000256" key="12">
    <source>
        <dbReference type="ARBA" id="ARBA00046792"/>
    </source>
</evidence>
<dbReference type="CDD" id="cd06138">
    <property type="entry name" value="ExoI_N"/>
    <property type="match status" value="1"/>
</dbReference>
<dbReference type="Pfam" id="PF00929">
    <property type="entry name" value="RNase_T"/>
    <property type="match status" value="1"/>
</dbReference>
<protein>
    <recommendedName>
        <fullName evidence="3 13">Exodeoxyribonuclease I</fullName>
        <ecNumber evidence="2 13">3.1.11.1</ecNumber>
    </recommendedName>
</protein>
<dbReference type="InterPro" id="IPR013520">
    <property type="entry name" value="Ribonucl_H"/>
</dbReference>
<evidence type="ECO:0000256" key="4">
    <source>
        <dbReference type="ARBA" id="ARBA00022722"/>
    </source>
</evidence>
<evidence type="ECO:0000256" key="11">
    <source>
        <dbReference type="ARBA" id="ARBA00023204"/>
    </source>
</evidence>
<comment type="catalytic activity">
    <reaction evidence="1 13">
        <text>Exonucleolytic cleavage in the 3'- to 5'-direction to yield nucleoside 5'-phosphates.</text>
        <dbReference type="EC" id="3.1.11.1"/>
    </reaction>
</comment>
<evidence type="ECO:0000259" key="16">
    <source>
        <dbReference type="PROSITE" id="PS51784"/>
    </source>
</evidence>
<dbReference type="Pfam" id="PF08411">
    <property type="entry name" value="ExoI_SH3"/>
    <property type="match status" value="1"/>
</dbReference>
<dbReference type="Gene3D" id="3.30.420.10">
    <property type="entry name" value="Ribonuclease H-like superfamily/Ribonuclease H"/>
    <property type="match status" value="1"/>
</dbReference>
<keyword evidence="8 13" id="KW-0269">Exonuclease</keyword>
<dbReference type="EMBL" id="AP018052">
    <property type="protein sequence ID" value="BAZ94048.1"/>
    <property type="molecule type" value="Genomic_DNA"/>
</dbReference>
<accession>A0A1Z4VRT3</accession>
<dbReference type="SUPFAM" id="SSF53098">
    <property type="entry name" value="Ribonuclease H-like"/>
    <property type="match status" value="1"/>
</dbReference>
<keyword evidence="7 13" id="KW-0378">Hydrolase</keyword>
<dbReference type="OrthoDB" id="9763470at2"/>
<dbReference type="RefSeq" id="WP_096366180.1">
    <property type="nucleotide sequence ID" value="NZ_AP018052.1"/>
</dbReference>
<evidence type="ECO:0000256" key="8">
    <source>
        <dbReference type="ARBA" id="ARBA00022839"/>
    </source>
</evidence>
<evidence type="ECO:0000256" key="5">
    <source>
        <dbReference type="ARBA" id="ARBA00022723"/>
    </source>
</evidence>
<comment type="subunit">
    <text evidence="12">Monomer. Interacts with ssb (via C-terminus); this interaction stimulates the exonuclease activity by recruiting the enzyme to its substrate.</text>
</comment>
<keyword evidence="10" id="KW-0238">DNA-binding</keyword>
<dbReference type="InterPro" id="IPR012337">
    <property type="entry name" value="RNaseH-like_sf"/>
</dbReference>
<feature type="domain" description="ExoI C-terminal" evidence="17">
    <location>
        <begin position="356"/>
        <end position="478"/>
    </location>
</feature>
<evidence type="ECO:0000313" key="18">
    <source>
        <dbReference type="EMBL" id="BAZ94048.1"/>
    </source>
</evidence>
<dbReference type="SMART" id="SM00479">
    <property type="entry name" value="EXOIII"/>
    <property type="match status" value="1"/>
</dbReference>
<dbReference type="EC" id="3.1.11.1" evidence="2 13"/>
<evidence type="ECO:0000313" key="19">
    <source>
        <dbReference type="Proteomes" id="UP000218765"/>
    </source>
</evidence>
<dbReference type="NCBIfam" id="NF008746">
    <property type="entry name" value="PRK11779.1"/>
    <property type="match status" value="1"/>
</dbReference>
<evidence type="ECO:0000256" key="7">
    <source>
        <dbReference type="ARBA" id="ARBA00022801"/>
    </source>
</evidence>
<feature type="binding site" evidence="15">
    <location>
        <position position="12"/>
    </location>
    <ligand>
        <name>Mg(2+)</name>
        <dbReference type="ChEBI" id="CHEBI:18420"/>
        <label>2</label>
    </ligand>
</feature>
<evidence type="ECO:0000256" key="9">
    <source>
        <dbReference type="ARBA" id="ARBA00022842"/>
    </source>
</evidence>
<dbReference type="GO" id="GO:0006281">
    <property type="term" value="P:DNA repair"/>
    <property type="evidence" value="ECO:0007669"/>
    <property type="project" value="UniProtKB-KW"/>
</dbReference>
<dbReference type="Gene3D" id="3.30.1520.20">
    <property type="entry name" value="Exonuclease ExoI, domain 2"/>
    <property type="match status" value="1"/>
</dbReference>
<proteinExistence type="predicted"/>
<feature type="binding site" evidence="15">
    <location>
        <position position="182"/>
    </location>
    <ligand>
        <name>Mg(2+)</name>
        <dbReference type="ChEBI" id="CHEBI:18420"/>
        <label>2</label>
    </ligand>
</feature>
<dbReference type="GO" id="GO:0008310">
    <property type="term" value="F:single-stranded DNA 3'-5' DNA exonuclease activity"/>
    <property type="evidence" value="ECO:0007669"/>
    <property type="project" value="UniProtKB-EC"/>
</dbReference>
<evidence type="ECO:0000259" key="17">
    <source>
        <dbReference type="PROSITE" id="PS51785"/>
    </source>
</evidence>
<dbReference type="AlphaFoldDB" id="A0A1Z4VRT3"/>
<feature type="binding site" evidence="14">
    <location>
        <position position="161"/>
    </location>
    <ligand>
        <name>substrate</name>
    </ligand>
</feature>
<dbReference type="Proteomes" id="UP000218765">
    <property type="component" value="Chromosome"/>
</dbReference>
<dbReference type="InterPro" id="IPR023607">
    <property type="entry name" value="Exodeoxyribonuclease_I"/>
</dbReference>
<dbReference type="InterPro" id="IPR034747">
    <property type="entry name" value="EXOI_SH3"/>
</dbReference>
<dbReference type="FunFam" id="1.20.1280.70:FF:000001">
    <property type="entry name" value="Exodeoxyribonuclease I"/>
    <property type="match status" value="1"/>
</dbReference>
<evidence type="ECO:0000256" key="2">
    <source>
        <dbReference type="ARBA" id="ARBA00012108"/>
    </source>
</evidence>
<dbReference type="GO" id="GO:0003677">
    <property type="term" value="F:DNA binding"/>
    <property type="evidence" value="ECO:0007669"/>
    <property type="project" value="UniProtKB-KW"/>
</dbReference>
<evidence type="ECO:0000256" key="1">
    <source>
        <dbReference type="ARBA" id="ARBA00000563"/>
    </source>
</evidence>
<dbReference type="Gene3D" id="1.20.1280.70">
    <property type="entry name" value="Exonuclease ExoI, domain 3"/>
    <property type="match status" value="1"/>
</dbReference>
<keyword evidence="9 15" id="KW-0460">Magnesium</keyword>
<sequence length="485" mass="55159">MTQNTLYWHDYETFGLDPRRDRPVQFAGIRTDEELNIIGEPLNILARPAPDSLPHPISSLITGITPQQALEQGLPEAEFIARILAELAQPGTCGVGYNSMRFDDEVTRNTLYRNLYDPYGREWQNGNSRWDLIDVVRACHDLRPEGIVWPQREDAARPSYKLEELTVANGIAHEQAHDALADVHATLAMAQLIRNKQPKLYDFLYQLRRKQAVLKYIDLKEMTPILHTSGMYGSDHGNTRMVVPVAAHPVNKNSIIVFDLSQDPSLLLDHGVKTLTERLYTASEDLPEGVERPALKQLLVNKCPVIAPTSTLTGEAAARLNIDLMACRRNRQRLLDARKEVQKKLAKIFEPREFEPVSDPDLMIYAGGFFDDKDKALMERVHQTPPDQLDGQGWNFSDERLGEMLFRYRARNYPETLGPEDQDRWLAHCRARLLEGEAGHLSFSGFREELDQLRAELTDDAGKQALLDEVAAFGRELERFVQGRV</sequence>
<dbReference type="InterPro" id="IPR058561">
    <property type="entry name" value="Exonuc_1_C"/>
</dbReference>
<keyword evidence="19" id="KW-1185">Reference proteome</keyword>
<dbReference type="InterPro" id="IPR038649">
    <property type="entry name" value="EXOI_SH3_sf"/>
</dbReference>
<dbReference type="Gene3D" id="1.10.287.1240">
    <property type="match status" value="1"/>
</dbReference>
<feature type="domain" description="ExoI SH3-like" evidence="16">
    <location>
        <begin position="198"/>
        <end position="353"/>
    </location>
</feature>